<dbReference type="GO" id="GO:0005524">
    <property type="term" value="F:ATP binding"/>
    <property type="evidence" value="ECO:0007669"/>
    <property type="project" value="UniProtKB-KW"/>
</dbReference>
<feature type="binding site" evidence="4">
    <location>
        <position position="71"/>
    </location>
    <ligand>
        <name>substrate</name>
    </ligand>
</feature>
<reference evidence="6 7" key="1">
    <citation type="submission" date="2019-06" db="EMBL/GenBank/DDBJ databases">
        <title>Sequencing the genomes of 1000 actinobacteria strains.</title>
        <authorList>
            <person name="Klenk H.-P."/>
        </authorList>
    </citation>
    <scope>NUCLEOTIDE SEQUENCE [LARGE SCALE GENOMIC DNA]</scope>
    <source>
        <strain evidence="6 7">DSM 10596</strain>
    </source>
</reference>
<comment type="caution">
    <text evidence="6">The sequence shown here is derived from an EMBL/GenBank/DDBJ whole genome shotgun (WGS) entry which is preliminary data.</text>
</comment>
<feature type="binding site" evidence="4">
    <location>
        <begin position="150"/>
        <end position="158"/>
    </location>
    <ligand>
        <name>ATP</name>
        <dbReference type="ChEBI" id="CHEBI:30616"/>
    </ligand>
</feature>
<keyword evidence="6" id="KW-0436">Ligase</keyword>
<dbReference type="Proteomes" id="UP000316181">
    <property type="component" value="Unassembled WGS sequence"/>
</dbReference>
<dbReference type="OrthoDB" id="3242798at2"/>
<comment type="cofactor">
    <cofactor evidence="5">
        <name>Mg(2+)</name>
        <dbReference type="ChEBI" id="CHEBI:18420"/>
    </cofactor>
</comment>
<evidence type="ECO:0000313" key="6">
    <source>
        <dbReference type="EMBL" id="TQK76310.1"/>
    </source>
</evidence>
<proteinExistence type="inferred from homology"/>
<dbReference type="AlphaFoldDB" id="A0A542SNW7"/>
<keyword evidence="5" id="KW-0460">Magnesium</keyword>
<evidence type="ECO:0000256" key="5">
    <source>
        <dbReference type="RuleBase" id="RU361279"/>
    </source>
</evidence>
<dbReference type="GO" id="GO:0009396">
    <property type="term" value="P:folic acid-containing compound biosynthetic process"/>
    <property type="evidence" value="ECO:0007669"/>
    <property type="project" value="TreeGrafter"/>
</dbReference>
<evidence type="ECO:0000256" key="3">
    <source>
        <dbReference type="ARBA" id="ARBA00022840"/>
    </source>
</evidence>
<keyword evidence="5" id="KW-0479">Metal-binding</keyword>
<dbReference type="NCBIfam" id="TIGR02727">
    <property type="entry name" value="MTHFS_bact"/>
    <property type="match status" value="1"/>
</dbReference>
<keyword evidence="3 4" id="KW-0067">ATP-binding</keyword>
<sequence length="211" mass="22585">MTGQIQHLPDLGGLEPEDAKSVLRSTIREHRATRSARRRTDAGDAIGIIGSHLATKRADKTVALYASRPTEPSTGALLERLSAAGIRVLLPVLGDGLKREWGDFNGLSDLVERAPGRPPEPSGQAFAMQEVASATLVLVPALCVDTSGCRLGQGGGWYDRVLEHVSPDALVLAVVFPDEVFNIDEFPVPREPHDAMVHGALTPQGVNMFIP</sequence>
<dbReference type="EMBL" id="VFNV01000001">
    <property type="protein sequence ID" value="TQK76310.1"/>
    <property type="molecule type" value="Genomic_DNA"/>
</dbReference>
<dbReference type="GO" id="GO:0046872">
    <property type="term" value="F:metal ion binding"/>
    <property type="evidence" value="ECO:0007669"/>
    <property type="project" value="UniProtKB-KW"/>
</dbReference>
<dbReference type="Pfam" id="PF01812">
    <property type="entry name" value="5-FTHF_cyc-lig"/>
    <property type="match status" value="1"/>
</dbReference>
<keyword evidence="2 4" id="KW-0547">Nucleotide-binding</keyword>
<evidence type="ECO:0000256" key="2">
    <source>
        <dbReference type="ARBA" id="ARBA00022741"/>
    </source>
</evidence>
<dbReference type="RefSeq" id="WP_142111607.1">
    <property type="nucleotide sequence ID" value="NZ_BAAATB010000002.1"/>
</dbReference>
<dbReference type="Gene3D" id="3.40.50.10420">
    <property type="entry name" value="NagB/RpiA/CoA transferase-like"/>
    <property type="match status" value="1"/>
</dbReference>
<dbReference type="InterPro" id="IPR024185">
    <property type="entry name" value="FTHF_cligase-like_sf"/>
</dbReference>
<protein>
    <recommendedName>
        <fullName evidence="5">5-formyltetrahydrofolate cyclo-ligase</fullName>
        <ecNumber evidence="5">6.3.3.2</ecNumber>
    </recommendedName>
</protein>
<keyword evidence="7" id="KW-1185">Reference proteome</keyword>
<comment type="catalytic activity">
    <reaction evidence="5">
        <text>(6S)-5-formyl-5,6,7,8-tetrahydrofolate + ATP = (6R)-5,10-methenyltetrahydrofolate + ADP + phosphate</text>
        <dbReference type="Rhea" id="RHEA:10488"/>
        <dbReference type="ChEBI" id="CHEBI:30616"/>
        <dbReference type="ChEBI" id="CHEBI:43474"/>
        <dbReference type="ChEBI" id="CHEBI:57455"/>
        <dbReference type="ChEBI" id="CHEBI:57457"/>
        <dbReference type="ChEBI" id="CHEBI:456216"/>
        <dbReference type="EC" id="6.3.3.2"/>
    </reaction>
</comment>
<dbReference type="SUPFAM" id="SSF100950">
    <property type="entry name" value="NagB/RpiA/CoA transferase-like"/>
    <property type="match status" value="1"/>
</dbReference>
<dbReference type="PANTHER" id="PTHR23407">
    <property type="entry name" value="ATPASE INHIBITOR/5-FORMYLTETRAHYDROFOLATE CYCLO-LIGASE"/>
    <property type="match status" value="1"/>
</dbReference>
<name>A0A542SNW7_9MICO</name>
<accession>A0A542SNW7</accession>
<evidence type="ECO:0000313" key="7">
    <source>
        <dbReference type="Proteomes" id="UP000316181"/>
    </source>
</evidence>
<dbReference type="InterPro" id="IPR002698">
    <property type="entry name" value="FTHF_cligase"/>
</dbReference>
<feature type="binding site" evidence="4">
    <location>
        <begin position="20"/>
        <end position="24"/>
    </location>
    <ligand>
        <name>ATP</name>
        <dbReference type="ChEBI" id="CHEBI:30616"/>
    </ligand>
</feature>
<evidence type="ECO:0000256" key="4">
    <source>
        <dbReference type="PIRSR" id="PIRSR006806-1"/>
    </source>
</evidence>
<dbReference type="EC" id="6.3.3.2" evidence="5"/>
<dbReference type="PANTHER" id="PTHR23407:SF1">
    <property type="entry name" value="5-FORMYLTETRAHYDROFOLATE CYCLO-LIGASE"/>
    <property type="match status" value="1"/>
</dbReference>
<dbReference type="GO" id="GO:0030272">
    <property type="term" value="F:5-formyltetrahydrofolate cyclo-ligase activity"/>
    <property type="evidence" value="ECO:0007669"/>
    <property type="project" value="UniProtKB-EC"/>
</dbReference>
<dbReference type="InterPro" id="IPR037171">
    <property type="entry name" value="NagB/RpiA_transferase-like"/>
</dbReference>
<comment type="similarity">
    <text evidence="1 5">Belongs to the 5-formyltetrahydrofolate cyclo-ligase family.</text>
</comment>
<dbReference type="GO" id="GO:0035999">
    <property type="term" value="P:tetrahydrofolate interconversion"/>
    <property type="evidence" value="ECO:0007669"/>
    <property type="project" value="TreeGrafter"/>
</dbReference>
<organism evidence="6 7">
    <name type="scientific">Rarobacter incanus</name>
    <dbReference type="NCBI Taxonomy" id="153494"/>
    <lineage>
        <taxon>Bacteria</taxon>
        <taxon>Bacillati</taxon>
        <taxon>Actinomycetota</taxon>
        <taxon>Actinomycetes</taxon>
        <taxon>Micrococcales</taxon>
        <taxon>Rarobacteraceae</taxon>
        <taxon>Rarobacter</taxon>
    </lineage>
</organism>
<dbReference type="PIRSF" id="PIRSF006806">
    <property type="entry name" value="FTHF_cligase"/>
    <property type="match status" value="1"/>
</dbReference>
<evidence type="ECO:0000256" key="1">
    <source>
        <dbReference type="ARBA" id="ARBA00010638"/>
    </source>
</evidence>
<gene>
    <name evidence="6" type="ORF">FB389_0976</name>
</gene>